<proteinExistence type="predicted"/>
<dbReference type="Gene3D" id="3.40.50.2300">
    <property type="match status" value="1"/>
</dbReference>
<dbReference type="Proteomes" id="UP001055286">
    <property type="component" value="Unassembled WGS sequence"/>
</dbReference>
<dbReference type="GO" id="GO:0046685">
    <property type="term" value="P:response to arsenic-containing substance"/>
    <property type="evidence" value="ECO:0007669"/>
    <property type="project" value="UniProtKB-KW"/>
</dbReference>
<evidence type="ECO:0000256" key="2">
    <source>
        <dbReference type="SAM" id="MobiDB-lite"/>
    </source>
</evidence>
<dbReference type="AlphaFoldDB" id="A0AA37H8U0"/>
<evidence type="ECO:0000256" key="1">
    <source>
        <dbReference type="ARBA" id="ARBA00022849"/>
    </source>
</evidence>
<evidence type="ECO:0000259" key="3">
    <source>
        <dbReference type="SMART" id="SM00226"/>
    </source>
</evidence>
<keyword evidence="1" id="KW-0059">Arsenical resistance</keyword>
<accession>A0AA37H8U0</accession>
<dbReference type="InterPro" id="IPR036196">
    <property type="entry name" value="Ptyr_pPase_sf"/>
</dbReference>
<reference evidence="4" key="2">
    <citation type="submission" date="2021-08" db="EMBL/GenBank/DDBJ databases">
        <authorList>
            <person name="Tani A."/>
            <person name="Ola A."/>
            <person name="Ogura Y."/>
            <person name="Katsura K."/>
            <person name="Hayashi T."/>
        </authorList>
    </citation>
    <scope>NUCLEOTIDE SEQUENCE</scope>
    <source>
        <strain evidence="4">JCM 32048</strain>
    </source>
</reference>
<protein>
    <submittedName>
        <fullName evidence="4">Arsenate reductase</fullName>
    </submittedName>
</protein>
<dbReference type="InterPro" id="IPR023485">
    <property type="entry name" value="Ptyr_pPase"/>
</dbReference>
<gene>
    <name evidence="4" type="primary">arsC_1</name>
    <name evidence="4" type="ORF">MPEAHAMD_1368</name>
</gene>
<keyword evidence="5" id="KW-1185">Reference proteome</keyword>
<feature type="compositionally biased region" description="Basic and acidic residues" evidence="2">
    <location>
        <begin position="18"/>
        <end position="29"/>
    </location>
</feature>
<sequence length="173" mass="18993">MSGSPLPDSAAPAGADPSKPDPAKPEPPKPGKRVQSVLFVCNFNAVRSACAEALARHYFGKSVYVQSAGVRSGEPTDPFMVSALDEIGIDASRHRPRTLEELEEWEGLNFDLIVSLSPEAHHAALELTRTVAADVEYWPTPDPTVSQGSREQRLDAYRDVRDGLGFRIRQRLR</sequence>
<feature type="domain" description="Phosphotyrosine protein phosphatase I" evidence="3">
    <location>
        <begin position="35"/>
        <end position="171"/>
    </location>
</feature>
<dbReference type="SUPFAM" id="SSF52788">
    <property type="entry name" value="Phosphotyrosine protein phosphatases I"/>
    <property type="match status" value="1"/>
</dbReference>
<feature type="compositionally biased region" description="Low complexity" evidence="2">
    <location>
        <begin position="1"/>
        <end position="17"/>
    </location>
</feature>
<dbReference type="EMBL" id="BPQJ01000005">
    <property type="protein sequence ID" value="GJD61228.1"/>
    <property type="molecule type" value="Genomic_DNA"/>
</dbReference>
<name>A0AA37H8U0_9HYPH</name>
<feature type="region of interest" description="Disordered" evidence="2">
    <location>
        <begin position="1"/>
        <end position="32"/>
    </location>
</feature>
<reference evidence="4" key="1">
    <citation type="journal article" date="2016" name="Front. Microbiol.">
        <title>Genome Sequence of the Piezophilic, Mesophilic Sulfate-Reducing Bacterium Desulfovibrio indicus J2T.</title>
        <authorList>
            <person name="Cao J."/>
            <person name="Maignien L."/>
            <person name="Shao Z."/>
            <person name="Alain K."/>
            <person name="Jebbar M."/>
        </authorList>
    </citation>
    <scope>NUCLEOTIDE SEQUENCE</scope>
    <source>
        <strain evidence="4">JCM 32048</strain>
    </source>
</reference>
<dbReference type="PANTHER" id="PTHR43428:SF1">
    <property type="entry name" value="ARSENATE REDUCTASE"/>
    <property type="match status" value="1"/>
</dbReference>
<comment type="caution">
    <text evidence="4">The sequence shown here is derived from an EMBL/GenBank/DDBJ whole genome shotgun (WGS) entry which is preliminary data.</text>
</comment>
<dbReference type="Pfam" id="PF01451">
    <property type="entry name" value="LMWPc"/>
    <property type="match status" value="1"/>
</dbReference>
<organism evidence="4 5">
    <name type="scientific">Methylobacterium frigidaeris</name>
    <dbReference type="NCBI Taxonomy" id="2038277"/>
    <lineage>
        <taxon>Bacteria</taxon>
        <taxon>Pseudomonadati</taxon>
        <taxon>Pseudomonadota</taxon>
        <taxon>Alphaproteobacteria</taxon>
        <taxon>Hyphomicrobiales</taxon>
        <taxon>Methylobacteriaceae</taxon>
        <taxon>Methylobacterium</taxon>
    </lineage>
</organism>
<evidence type="ECO:0000313" key="4">
    <source>
        <dbReference type="EMBL" id="GJD61228.1"/>
    </source>
</evidence>
<evidence type="ECO:0000313" key="5">
    <source>
        <dbReference type="Proteomes" id="UP001055286"/>
    </source>
</evidence>
<dbReference type="PANTHER" id="PTHR43428">
    <property type="entry name" value="ARSENATE REDUCTASE"/>
    <property type="match status" value="1"/>
</dbReference>
<dbReference type="SMART" id="SM00226">
    <property type="entry name" value="LMWPc"/>
    <property type="match status" value="1"/>
</dbReference>